<dbReference type="PROSITE" id="PS51788">
    <property type="entry name" value="CULT"/>
    <property type="match status" value="1"/>
</dbReference>
<dbReference type="InterPro" id="IPR046336">
    <property type="entry name" value="Lon_prtase_N_sf"/>
</dbReference>
<feature type="non-terminal residue" evidence="1">
    <location>
        <position position="1"/>
    </location>
</feature>
<name>A0A426Z8N8_ENSVE</name>
<dbReference type="CDD" id="cd15777">
    <property type="entry name" value="CRBN_C_like"/>
    <property type="match status" value="1"/>
</dbReference>
<dbReference type="InterPro" id="IPR034750">
    <property type="entry name" value="CULT"/>
</dbReference>
<comment type="caution">
    <text evidence="1">The sequence shown here is derived from an EMBL/GenBank/DDBJ whole genome shotgun (WGS) entry which is preliminary data.</text>
</comment>
<dbReference type="FunFam" id="2.170.150.20:FF:000007">
    <property type="entry name" value="Protein cereblon"/>
    <property type="match status" value="1"/>
</dbReference>
<proteinExistence type="predicted"/>
<dbReference type="EMBL" id="AMZH03007843">
    <property type="protein sequence ID" value="RRT60325.1"/>
    <property type="molecule type" value="Genomic_DNA"/>
</dbReference>
<organism evidence="1 2">
    <name type="scientific">Ensete ventricosum</name>
    <name type="common">Abyssinian banana</name>
    <name type="synonym">Musa ensete</name>
    <dbReference type="NCBI Taxonomy" id="4639"/>
    <lineage>
        <taxon>Eukaryota</taxon>
        <taxon>Viridiplantae</taxon>
        <taxon>Streptophyta</taxon>
        <taxon>Embryophyta</taxon>
        <taxon>Tracheophyta</taxon>
        <taxon>Spermatophyta</taxon>
        <taxon>Magnoliopsida</taxon>
        <taxon>Liliopsida</taxon>
        <taxon>Zingiberales</taxon>
        <taxon>Musaceae</taxon>
        <taxon>Ensete</taxon>
    </lineage>
</organism>
<dbReference type="InterPro" id="IPR015947">
    <property type="entry name" value="PUA-like_sf"/>
</dbReference>
<dbReference type="Gene3D" id="2.30.130.40">
    <property type="entry name" value="LON domain-like"/>
    <property type="match status" value="1"/>
</dbReference>
<dbReference type="AlphaFoldDB" id="A0A426Z8N8"/>
<dbReference type="Proteomes" id="UP000287651">
    <property type="component" value="Unassembled WGS sequence"/>
</dbReference>
<evidence type="ECO:0000313" key="1">
    <source>
        <dbReference type="EMBL" id="RRT60325.1"/>
    </source>
</evidence>
<gene>
    <name evidence="1" type="ORF">B296_00020842</name>
</gene>
<reference evidence="1 2" key="1">
    <citation type="journal article" date="2014" name="Agronomy (Basel)">
        <title>A Draft Genome Sequence for Ensete ventricosum, the Drought-Tolerant Tree Against Hunger.</title>
        <authorList>
            <person name="Harrison J."/>
            <person name="Moore K.A."/>
            <person name="Paszkiewicz K."/>
            <person name="Jones T."/>
            <person name="Grant M."/>
            <person name="Ambacheew D."/>
            <person name="Muzemil S."/>
            <person name="Studholme D.J."/>
        </authorList>
    </citation>
    <scope>NUCLEOTIDE SEQUENCE [LARGE SCALE GENOMIC DNA]</scope>
</reference>
<protein>
    <submittedName>
        <fullName evidence="1">Uncharacterized protein</fullName>
    </submittedName>
</protein>
<evidence type="ECO:0000313" key="2">
    <source>
        <dbReference type="Proteomes" id="UP000287651"/>
    </source>
</evidence>
<accession>A0A426Z8N8</accession>
<dbReference type="SUPFAM" id="SSF88697">
    <property type="entry name" value="PUA domain-like"/>
    <property type="match status" value="1"/>
</dbReference>
<sequence length="108" mass="12144">IRQYRRLDDGSLNVVARGQQRFRLRRRWVDAEGAVSSAVFMPFGPVVLIAKRSDMLVMSSDGPLNAYVNPHGFVHETITVCCASGLALRGRPDKEHSWFPGYGDSFLY</sequence>
<dbReference type="Gene3D" id="2.170.150.20">
    <property type="entry name" value="Peptide methionine sulfoxide reductase"/>
    <property type="match status" value="1"/>
</dbReference>